<gene>
    <name evidence="1" type="ORF">AWB69_06525</name>
</gene>
<dbReference type="AlphaFoldDB" id="A0A158ISQ5"/>
<dbReference type="InterPro" id="IPR036390">
    <property type="entry name" value="WH_DNA-bd_sf"/>
</dbReference>
<reference evidence="1 2" key="1">
    <citation type="submission" date="2016-01" db="EMBL/GenBank/DDBJ databases">
        <authorList>
            <person name="Oliw E.H."/>
        </authorList>
    </citation>
    <scope>NUCLEOTIDE SEQUENCE [LARGE SCALE GENOMIC DNA]</scope>
    <source>
        <strain evidence="1">LMG 27134</strain>
    </source>
</reference>
<evidence type="ECO:0000313" key="1">
    <source>
        <dbReference type="EMBL" id="SAL59120.1"/>
    </source>
</evidence>
<dbReference type="EMBL" id="FCOK02000059">
    <property type="protein sequence ID" value="SAL59120.1"/>
    <property type="molecule type" value="Genomic_DNA"/>
</dbReference>
<proteinExistence type="predicted"/>
<sequence>MKTVTLGVASREAVNKRFLAAFEGKTQGAYITFESPELLFQTLTQMRWNIIKAITGAGPLSIREIARRVGRDVKAVHRDVHALLDAGVIERNADGMIVFPYEAVHVDFMLQAA</sequence>
<dbReference type="InterPro" id="IPR036388">
    <property type="entry name" value="WH-like_DNA-bd_sf"/>
</dbReference>
<dbReference type="OrthoDB" id="9809537at2"/>
<dbReference type="RefSeq" id="WP_062090786.1">
    <property type="nucleotide sequence ID" value="NZ_FCOK02000059.1"/>
</dbReference>
<dbReference type="Pfam" id="PF25212">
    <property type="entry name" value="HVO_A0114"/>
    <property type="match status" value="1"/>
</dbReference>
<name>A0A158ISQ5_9BURK</name>
<dbReference type="SUPFAM" id="SSF46785">
    <property type="entry name" value="Winged helix' DNA-binding domain"/>
    <property type="match status" value="1"/>
</dbReference>
<dbReference type="Gene3D" id="1.10.10.10">
    <property type="entry name" value="Winged helix-like DNA-binding domain superfamily/Winged helix DNA-binding domain"/>
    <property type="match status" value="1"/>
</dbReference>
<accession>A0A158ISQ5</accession>
<dbReference type="Proteomes" id="UP000054683">
    <property type="component" value="Unassembled WGS sequence"/>
</dbReference>
<evidence type="ECO:0000313" key="2">
    <source>
        <dbReference type="Proteomes" id="UP000054683"/>
    </source>
</evidence>
<protein>
    <submittedName>
        <fullName evidence="1">Uncharacterized protein</fullName>
    </submittedName>
</protein>
<organism evidence="1 2">
    <name type="scientific">Caballeronia udeis</name>
    <dbReference type="NCBI Taxonomy" id="1232866"/>
    <lineage>
        <taxon>Bacteria</taxon>
        <taxon>Pseudomonadati</taxon>
        <taxon>Pseudomonadota</taxon>
        <taxon>Betaproteobacteria</taxon>
        <taxon>Burkholderiales</taxon>
        <taxon>Burkholderiaceae</taxon>
        <taxon>Caballeronia</taxon>
    </lineage>
</organism>